<reference evidence="1 2" key="1">
    <citation type="submission" date="2019-07" db="EMBL/GenBank/DDBJ databases">
        <title>Ln-dependent methylotrophs.</title>
        <authorList>
            <person name="Tani A."/>
        </authorList>
    </citation>
    <scope>NUCLEOTIDE SEQUENCE [LARGE SCALE GENOMIC DNA]</scope>
    <source>
        <strain evidence="1 2">SM12</strain>
    </source>
</reference>
<keyword evidence="2" id="KW-1185">Reference proteome</keyword>
<dbReference type="RefSeq" id="WP_143124598.1">
    <property type="nucleotide sequence ID" value="NZ_VJMG01000017.1"/>
</dbReference>
<gene>
    <name evidence="1" type="ORF">FNA46_07735</name>
</gene>
<name>A0A549TCX2_9HYPH</name>
<sequence>MSTQTLPQTSLARGQTSLRFGQTSVSTLWKGGGAPNGALAFAGSALAFAGKYIVFTKAAS</sequence>
<organism evidence="1 2">
    <name type="scientific">Rhizobium straminoryzae</name>
    <dbReference type="NCBI Taxonomy" id="1387186"/>
    <lineage>
        <taxon>Bacteria</taxon>
        <taxon>Pseudomonadati</taxon>
        <taxon>Pseudomonadota</taxon>
        <taxon>Alphaproteobacteria</taxon>
        <taxon>Hyphomicrobiales</taxon>
        <taxon>Rhizobiaceae</taxon>
        <taxon>Rhizobium/Agrobacterium group</taxon>
        <taxon>Rhizobium</taxon>
    </lineage>
</organism>
<evidence type="ECO:0000313" key="2">
    <source>
        <dbReference type="Proteomes" id="UP000316801"/>
    </source>
</evidence>
<dbReference type="AlphaFoldDB" id="A0A549TCX2"/>
<evidence type="ECO:0000313" key="1">
    <source>
        <dbReference type="EMBL" id="TRL39818.1"/>
    </source>
</evidence>
<dbReference type="EMBL" id="VJMG01000017">
    <property type="protein sequence ID" value="TRL39818.1"/>
    <property type="molecule type" value="Genomic_DNA"/>
</dbReference>
<protein>
    <submittedName>
        <fullName evidence="1">Uncharacterized protein</fullName>
    </submittedName>
</protein>
<comment type="caution">
    <text evidence="1">The sequence shown here is derived from an EMBL/GenBank/DDBJ whole genome shotgun (WGS) entry which is preliminary data.</text>
</comment>
<dbReference type="Proteomes" id="UP000316801">
    <property type="component" value="Unassembled WGS sequence"/>
</dbReference>
<proteinExistence type="predicted"/>
<accession>A0A549TCX2</accession>